<dbReference type="AlphaFoldDB" id="A0AAE1DBX0"/>
<dbReference type="Proteomes" id="UP001283361">
    <property type="component" value="Unassembled WGS sequence"/>
</dbReference>
<keyword evidence="9" id="KW-1185">Reference proteome</keyword>
<comment type="caution">
    <text evidence="8">The sequence shown here is derived from an EMBL/GenBank/DDBJ whole genome shotgun (WGS) entry which is preliminary data.</text>
</comment>
<dbReference type="InterPro" id="IPR045866">
    <property type="entry name" value="FAM210A/B-like"/>
</dbReference>
<dbReference type="EMBL" id="JAWDGP010004358">
    <property type="protein sequence ID" value="KAK3765029.1"/>
    <property type="molecule type" value="Genomic_DNA"/>
</dbReference>
<evidence type="ECO:0000256" key="1">
    <source>
        <dbReference type="ARBA" id="ARBA00004167"/>
    </source>
</evidence>
<dbReference type="InterPro" id="IPR009688">
    <property type="entry name" value="FAM210A/B-like_dom"/>
</dbReference>
<evidence type="ECO:0000256" key="6">
    <source>
        <dbReference type="SAM" id="MobiDB-lite"/>
    </source>
</evidence>
<feature type="compositionally biased region" description="Basic and acidic residues" evidence="6">
    <location>
        <begin position="342"/>
        <end position="351"/>
    </location>
</feature>
<keyword evidence="2" id="KW-0812">Transmembrane</keyword>
<keyword evidence="3" id="KW-1133">Transmembrane helix</keyword>
<dbReference type="PANTHER" id="PTHR21377:SF1">
    <property type="entry name" value="PROTEIN FAM210A"/>
    <property type="match status" value="1"/>
</dbReference>
<keyword evidence="5" id="KW-0472">Membrane</keyword>
<evidence type="ECO:0000256" key="5">
    <source>
        <dbReference type="ARBA" id="ARBA00023136"/>
    </source>
</evidence>
<evidence type="ECO:0000256" key="3">
    <source>
        <dbReference type="ARBA" id="ARBA00022989"/>
    </source>
</evidence>
<gene>
    <name evidence="8" type="ORF">RRG08_023549</name>
</gene>
<feature type="region of interest" description="Disordered" evidence="6">
    <location>
        <begin position="316"/>
        <end position="351"/>
    </location>
</feature>
<dbReference type="GO" id="GO:0016020">
    <property type="term" value="C:membrane"/>
    <property type="evidence" value="ECO:0007669"/>
    <property type="project" value="UniProtKB-SubCell"/>
</dbReference>
<dbReference type="PANTHER" id="PTHR21377">
    <property type="entry name" value="PROTEIN FAM210B, MITOCHONDRIAL"/>
    <property type="match status" value="1"/>
</dbReference>
<feature type="region of interest" description="Disordered" evidence="6">
    <location>
        <begin position="143"/>
        <end position="193"/>
    </location>
</feature>
<feature type="compositionally biased region" description="Basic residues" evidence="6">
    <location>
        <begin position="322"/>
        <end position="341"/>
    </location>
</feature>
<name>A0AAE1DBX0_9GAST</name>
<reference evidence="8" key="1">
    <citation type="journal article" date="2023" name="G3 (Bethesda)">
        <title>A reference genome for the long-term kleptoplast-retaining sea slug Elysia crispata morphotype clarki.</title>
        <authorList>
            <person name="Eastman K.E."/>
            <person name="Pendleton A.L."/>
            <person name="Shaikh M.A."/>
            <person name="Suttiyut T."/>
            <person name="Ogas R."/>
            <person name="Tomko P."/>
            <person name="Gavelis G."/>
            <person name="Widhalm J.R."/>
            <person name="Wisecaver J.H."/>
        </authorList>
    </citation>
    <scope>NUCLEOTIDE SEQUENCE</scope>
    <source>
        <strain evidence="8">ECLA1</strain>
    </source>
</reference>
<evidence type="ECO:0000256" key="4">
    <source>
        <dbReference type="ARBA" id="ARBA00023054"/>
    </source>
</evidence>
<comment type="subcellular location">
    <subcellularLocation>
        <location evidence="1">Membrane</location>
        <topology evidence="1">Single-pass membrane protein</topology>
    </subcellularLocation>
</comment>
<organism evidence="8 9">
    <name type="scientific">Elysia crispata</name>
    <name type="common">lettuce slug</name>
    <dbReference type="NCBI Taxonomy" id="231223"/>
    <lineage>
        <taxon>Eukaryota</taxon>
        <taxon>Metazoa</taxon>
        <taxon>Spiralia</taxon>
        <taxon>Lophotrochozoa</taxon>
        <taxon>Mollusca</taxon>
        <taxon>Gastropoda</taxon>
        <taxon>Heterobranchia</taxon>
        <taxon>Euthyneura</taxon>
        <taxon>Panpulmonata</taxon>
        <taxon>Sacoglossa</taxon>
        <taxon>Placobranchoidea</taxon>
        <taxon>Plakobranchidae</taxon>
        <taxon>Elysia</taxon>
    </lineage>
</organism>
<sequence>MSYSIISKLAINRAGHLAGRSKLHQLIGLQTSLSYYCSYGRSYMLSANIWSVPLQHPNTFLGIRQGHKPYETMERLSCRLVSTIQYAVTWPSTSSTKPSRCPTRFPSYSLNTFNVPNVEHSLLPGFSVAHQVRFISSQRRSSKNSEVFNRKEPHNLGKTLRNSRRNSEKAGDRQLTKESDGKASLPENPDEEEEKKLTLYQRFKKTYKEHGKVLVAVHVATSLVWFGTFYTAASLGFDIVPLLESWNLSERVISPFRSGGLGNVALAYLLYKLATPARYTVTIAGTKFAIGYLQKEGKMKVVPQADSLRSLYKEGKEDIKGRSKKRISIMRRKARARRKQRSSSEEISDKS</sequence>
<evidence type="ECO:0000313" key="8">
    <source>
        <dbReference type="EMBL" id="KAK3765029.1"/>
    </source>
</evidence>
<evidence type="ECO:0000256" key="2">
    <source>
        <dbReference type="ARBA" id="ARBA00022692"/>
    </source>
</evidence>
<evidence type="ECO:0000313" key="9">
    <source>
        <dbReference type="Proteomes" id="UP001283361"/>
    </source>
</evidence>
<proteinExistence type="predicted"/>
<feature type="compositionally biased region" description="Basic and acidic residues" evidence="6">
    <location>
        <begin position="165"/>
        <end position="181"/>
    </location>
</feature>
<protein>
    <recommendedName>
        <fullName evidence="7">DUF1279 domain-containing protein</fullName>
    </recommendedName>
</protein>
<accession>A0AAE1DBX0</accession>
<dbReference type="GO" id="GO:0005739">
    <property type="term" value="C:mitochondrion"/>
    <property type="evidence" value="ECO:0007669"/>
    <property type="project" value="TreeGrafter"/>
</dbReference>
<evidence type="ECO:0000259" key="7">
    <source>
        <dbReference type="Pfam" id="PF06916"/>
    </source>
</evidence>
<keyword evidence="4" id="KW-0175">Coiled coil</keyword>
<feature type="domain" description="DUF1279" evidence="7">
    <location>
        <begin position="201"/>
        <end position="287"/>
    </location>
</feature>
<dbReference type="Pfam" id="PF06916">
    <property type="entry name" value="FAM210A-B_dom"/>
    <property type="match status" value="1"/>
</dbReference>